<name>A0A1Y2IYX1_TRAC3</name>
<feature type="region of interest" description="Disordered" evidence="1">
    <location>
        <begin position="177"/>
        <end position="200"/>
    </location>
</feature>
<dbReference type="AlphaFoldDB" id="A0A1Y2IYX1"/>
<dbReference type="EMBL" id="KZ084094">
    <property type="protein sequence ID" value="OSD05172.1"/>
    <property type="molecule type" value="Genomic_DNA"/>
</dbReference>
<reference evidence="2 3" key="1">
    <citation type="journal article" date="2015" name="Biotechnol. Biofuels">
        <title>Enhanced degradation of softwood versus hardwood by the white-rot fungus Pycnoporus coccineus.</title>
        <authorList>
            <person name="Couturier M."/>
            <person name="Navarro D."/>
            <person name="Chevret D."/>
            <person name="Henrissat B."/>
            <person name="Piumi F."/>
            <person name="Ruiz-Duenas F.J."/>
            <person name="Martinez A.T."/>
            <person name="Grigoriev I.V."/>
            <person name="Riley R."/>
            <person name="Lipzen A."/>
            <person name="Berrin J.G."/>
            <person name="Master E.R."/>
            <person name="Rosso M.N."/>
        </authorList>
    </citation>
    <scope>NUCLEOTIDE SEQUENCE [LARGE SCALE GENOMIC DNA]</scope>
    <source>
        <strain evidence="2 3">BRFM310</strain>
    </source>
</reference>
<evidence type="ECO:0000313" key="2">
    <source>
        <dbReference type="EMBL" id="OSD05172.1"/>
    </source>
</evidence>
<protein>
    <submittedName>
        <fullName evidence="2">Uncharacterized protein</fullName>
    </submittedName>
</protein>
<gene>
    <name evidence="2" type="ORF">PYCCODRAFT_1295418</name>
</gene>
<proteinExistence type="predicted"/>
<keyword evidence="3" id="KW-1185">Reference proteome</keyword>
<dbReference type="OrthoDB" id="2754381at2759"/>
<evidence type="ECO:0000313" key="3">
    <source>
        <dbReference type="Proteomes" id="UP000193067"/>
    </source>
</evidence>
<evidence type="ECO:0000256" key="1">
    <source>
        <dbReference type="SAM" id="MobiDB-lite"/>
    </source>
</evidence>
<sequence>MLTMDTNDSATFLKLAIPAQSEPPQSSHTTNILESSRISIRDNYVARADSRVLSNVEDVTIELEDQDSDTDDERPAEFLPKKIQREALRIHGSTCVLCGSAHALVHRAVLHHGGGRYTDPRLWLEGLGFITSAHDIIKDDLSNLMIVCEDHAKAYDLDIWSFVPAAAIREEMLNTRPPMLGERGAKNEPQPTSSDGTQAVDDPVDDLKNKQEIFDLLIFFPDKMPRIDIRNAPDFNSVAIHKDDLQAGRCPRVLRAFRKLYNNRYLVYAHALPMLNAAYMPLPDADLKDIERDCLAIRNGWNRAVVENRPPPVMNRKLVRHLELYSNRNL</sequence>
<dbReference type="Proteomes" id="UP000193067">
    <property type="component" value="Unassembled WGS sequence"/>
</dbReference>
<organism evidence="2 3">
    <name type="scientific">Trametes coccinea (strain BRFM310)</name>
    <name type="common">Pycnoporus coccineus</name>
    <dbReference type="NCBI Taxonomy" id="1353009"/>
    <lineage>
        <taxon>Eukaryota</taxon>
        <taxon>Fungi</taxon>
        <taxon>Dikarya</taxon>
        <taxon>Basidiomycota</taxon>
        <taxon>Agaricomycotina</taxon>
        <taxon>Agaricomycetes</taxon>
        <taxon>Polyporales</taxon>
        <taxon>Polyporaceae</taxon>
        <taxon>Trametes</taxon>
    </lineage>
</organism>
<accession>A0A1Y2IYX1</accession>